<organism evidence="2 3">
    <name type="scientific">Nocardia otitidiscaviarum</name>
    <dbReference type="NCBI Taxonomy" id="1823"/>
    <lineage>
        <taxon>Bacteria</taxon>
        <taxon>Bacillati</taxon>
        <taxon>Actinomycetota</taxon>
        <taxon>Actinomycetes</taxon>
        <taxon>Mycobacteriales</taxon>
        <taxon>Nocardiaceae</taxon>
        <taxon>Nocardia</taxon>
    </lineage>
</organism>
<dbReference type="EMBL" id="UGRY01000003">
    <property type="protein sequence ID" value="SUD47548.1"/>
    <property type="molecule type" value="Genomic_DNA"/>
</dbReference>
<dbReference type="Proteomes" id="UP000317039">
    <property type="component" value="Chromosome"/>
</dbReference>
<name>A0A379JG91_9NOCA</name>
<evidence type="ECO:0000313" key="1">
    <source>
        <dbReference type="EMBL" id="QDP78460.1"/>
    </source>
</evidence>
<dbReference type="GeneID" id="80332064"/>
<dbReference type="Proteomes" id="UP000255467">
    <property type="component" value="Unassembled WGS sequence"/>
</dbReference>
<protein>
    <submittedName>
        <fullName evidence="2">Uncharacterized protein</fullName>
    </submittedName>
</protein>
<dbReference type="OrthoDB" id="3872177at2"/>
<dbReference type="KEGG" id="nod:FOH10_06605"/>
<accession>A0A379JG91</accession>
<evidence type="ECO:0000313" key="2">
    <source>
        <dbReference type="EMBL" id="SUD47548.1"/>
    </source>
</evidence>
<proteinExistence type="predicted"/>
<sequence length="224" mass="23594">MSVDGLQVDPAALEQTAKGINGMIDALAEVGIKETASSGRGLALLTLSALEAGKQSVQSEFESYTERWSWGVRALVQAGNQIAQALGLSAGRYQAMEDKASTMFKVLWTSMAGNPHLTKDQIAARDWGETLADNSFNHIRNPDYSRESFDRAALAAQMNWEIVQAVGPQAAANLGVLSNPATIGTGGAPDGLPAPGWNTGAAAQVEQIQQKYAPLLNPQGGQGE</sequence>
<dbReference type="AlphaFoldDB" id="A0A379JG91"/>
<keyword evidence="3" id="KW-1185">Reference proteome</keyword>
<evidence type="ECO:0000313" key="4">
    <source>
        <dbReference type="Proteomes" id="UP000317039"/>
    </source>
</evidence>
<reference evidence="1 4" key="2">
    <citation type="submission" date="2019-07" db="EMBL/GenBank/DDBJ databases">
        <title>Complete Genome Sequence and Methylome Analysis of Nocardia otitidis-caviarum NEB252.</title>
        <authorList>
            <person name="Fomenkov A."/>
            <person name="Anton B.P."/>
            <person name="Vincze T."/>
            <person name="Roberts R.J."/>
        </authorList>
    </citation>
    <scope>NUCLEOTIDE SEQUENCE [LARGE SCALE GENOMIC DNA]</scope>
    <source>
        <strain evidence="1 4">NEB252</strain>
    </source>
</reference>
<reference evidence="2 3" key="1">
    <citation type="submission" date="2018-06" db="EMBL/GenBank/DDBJ databases">
        <authorList>
            <consortium name="Pathogen Informatics"/>
            <person name="Doyle S."/>
        </authorList>
    </citation>
    <scope>NUCLEOTIDE SEQUENCE [LARGE SCALE GENOMIC DNA]</scope>
    <source>
        <strain evidence="2 3">NCTC1934</strain>
    </source>
</reference>
<dbReference type="RefSeq" id="WP_039811755.1">
    <property type="nucleotide sequence ID" value="NZ_CP041695.1"/>
</dbReference>
<dbReference type="STRING" id="1406858.GCA_000710895_00502"/>
<evidence type="ECO:0000313" key="3">
    <source>
        <dbReference type="Proteomes" id="UP000255467"/>
    </source>
</evidence>
<dbReference type="EMBL" id="CP041695">
    <property type="protein sequence ID" value="QDP78460.1"/>
    <property type="molecule type" value="Genomic_DNA"/>
</dbReference>
<gene>
    <name evidence="1" type="ORF">FOH10_06605</name>
    <name evidence="2" type="ORF">NCTC1934_04862</name>
</gene>